<dbReference type="Proteomes" id="UP000641025">
    <property type="component" value="Unassembled WGS sequence"/>
</dbReference>
<organism evidence="2 3">
    <name type="scientific">Geomonas propionica</name>
    <dbReference type="NCBI Taxonomy" id="2798582"/>
    <lineage>
        <taxon>Bacteria</taxon>
        <taxon>Pseudomonadati</taxon>
        <taxon>Thermodesulfobacteriota</taxon>
        <taxon>Desulfuromonadia</taxon>
        <taxon>Geobacterales</taxon>
        <taxon>Geobacteraceae</taxon>
        <taxon>Geomonas</taxon>
    </lineage>
</organism>
<accession>A0ABS0YVS2</accession>
<feature type="transmembrane region" description="Helical" evidence="1">
    <location>
        <begin position="151"/>
        <end position="172"/>
    </location>
</feature>
<evidence type="ECO:0000256" key="1">
    <source>
        <dbReference type="SAM" id="Phobius"/>
    </source>
</evidence>
<gene>
    <name evidence="2" type="ORF">JFN90_18195</name>
</gene>
<keyword evidence="3" id="KW-1185">Reference proteome</keyword>
<keyword evidence="1" id="KW-1133">Transmembrane helix</keyword>
<keyword evidence="1" id="KW-0472">Membrane</keyword>
<keyword evidence="1" id="KW-0812">Transmembrane</keyword>
<feature type="transmembrane region" description="Helical" evidence="1">
    <location>
        <begin position="48"/>
        <end position="67"/>
    </location>
</feature>
<feature type="transmembrane region" description="Helical" evidence="1">
    <location>
        <begin position="178"/>
        <end position="196"/>
    </location>
</feature>
<dbReference type="RefSeq" id="WP_199396539.1">
    <property type="nucleotide sequence ID" value="NZ_JAEMHK010000015.1"/>
</dbReference>
<feature type="transmembrane region" description="Helical" evidence="1">
    <location>
        <begin position="12"/>
        <end position="36"/>
    </location>
</feature>
<protein>
    <submittedName>
        <fullName evidence="2">Uncharacterized protein</fullName>
    </submittedName>
</protein>
<reference evidence="2 3" key="1">
    <citation type="submission" date="2020-12" db="EMBL/GenBank/DDBJ databases">
        <title>Geomonas sp. Red259, isolated from paddy soil.</title>
        <authorList>
            <person name="Xu Z."/>
            <person name="Zhang Z."/>
            <person name="Masuda Y."/>
            <person name="Itoh H."/>
            <person name="Senoo K."/>
        </authorList>
    </citation>
    <scope>NUCLEOTIDE SEQUENCE [LARGE SCALE GENOMIC DNA]</scope>
    <source>
        <strain evidence="2 3">Red259</strain>
    </source>
</reference>
<sequence>MKELKATLYDIKGYFIPGALFLWGIVELISQCGYMLDASLQKLPSSFMAVAAVSLSYVTGHALHTLANATIDKMQWSLYPPKFYFDEAFNSDFSVEQRQALQACIGKVFRGASSEYSGDNTVIRASYWACFQYVMAKQVDELDNFLSLTGFYRGTTAAFGATAIIYAAAFTWRPRMTIAGVTVVSAIACLAFFTRVTRFNHYLAKTVYANFLHLAEVQTAPES</sequence>
<evidence type="ECO:0000313" key="2">
    <source>
        <dbReference type="EMBL" id="MBJ6802062.1"/>
    </source>
</evidence>
<proteinExistence type="predicted"/>
<name>A0ABS0YVS2_9BACT</name>
<comment type="caution">
    <text evidence="2">The sequence shown here is derived from an EMBL/GenBank/DDBJ whole genome shotgun (WGS) entry which is preliminary data.</text>
</comment>
<dbReference type="EMBL" id="JAEMHK010000015">
    <property type="protein sequence ID" value="MBJ6802062.1"/>
    <property type="molecule type" value="Genomic_DNA"/>
</dbReference>
<evidence type="ECO:0000313" key="3">
    <source>
        <dbReference type="Proteomes" id="UP000641025"/>
    </source>
</evidence>